<dbReference type="Proteomes" id="UP001055072">
    <property type="component" value="Unassembled WGS sequence"/>
</dbReference>
<proteinExistence type="predicted"/>
<protein>
    <submittedName>
        <fullName evidence="1">Uncharacterized protein</fullName>
    </submittedName>
</protein>
<dbReference type="EMBL" id="MU274909">
    <property type="protein sequence ID" value="KAI0089872.1"/>
    <property type="molecule type" value="Genomic_DNA"/>
</dbReference>
<gene>
    <name evidence="1" type="ORF">BDY19DRAFT_941257</name>
</gene>
<sequence>MAANTESFPALTGFYRFLFLYLEPALTALPCLLIWTLPGAAWFHHGLIQDDRPSPSSTIIPDARTHMAILQLGNCYLLLGMLSSLVFRAVRDALPGNPVAQERIIGASLFAMAVADLTHIIATLVGLPSDLRYAVGHWNATTHGNVTFVVFLLVSRTAWFLGIGRKSYWFCKSKATVRKDD</sequence>
<keyword evidence="2" id="KW-1185">Reference proteome</keyword>
<accession>A0ACB8U661</accession>
<name>A0ACB8U661_9APHY</name>
<evidence type="ECO:0000313" key="1">
    <source>
        <dbReference type="EMBL" id="KAI0089872.1"/>
    </source>
</evidence>
<organism evidence="1 2">
    <name type="scientific">Irpex rosettiformis</name>
    <dbReference type="NCBI Taxonomy" id="378272"/>
    <lineage>
        <taxon>Eukaryota</taxon>
        <taxon>Fungi</taxon>
        <taxon>Dikarya</taxon>
        <taxon>Basidiomycota</taxon>
        <taxon>Agaricomycotina</taxon>
        <taxon>Agaricomycetes</taxon>
        <taxon>Polyporales</taxon>
        <taxon>Irpicaceae</taxon>
        <taxon>Irpex</taxon>
    </lineage>
</organism>
<evidence type="ECO:0000313" key="2">
    <source>
        <dbReference type="Proteomes" id="UP001055072"/>
    </source>
</evidence>
<comment type="caution">
    <text evidence="1">The sequence shown here is derived from an EMBL/GenBank/DDBJ whole genome shotgun (WGS) entry which is preliminary data.</text>
</comment>
<reference evidence="1" key="1">
    <citation type="journal article" date="2021" name="Environ. Microbiol.">
        <title>Gene family expansions and transcriptome signatures uncover fungal adaptations to wood decay.</title>
        <authorList>
            <person name="Hage H."/>
            <person name="Miyauchi S."/>
            <person name="Viragh M."/>
            <person name="Drula E."/>
            <person name="Min B."/>
            <person name="Chaduli D."/>
            <person name="Navarro D."/>
            <person name="Favel A."/>
            <person name="Norest M."/>
            <person name="Lesage-Meessen L."/>
            <person name="Balint B."/>
            <person name="Merenyi Z."/>
            <person name="de Eugenio L."/>
            <person name="Morin E."/>
            <person name="Martinez A.T."/>
            <person name="Baldrian P."/>
            <person name="Stursova M."/>
            <person name="Martinez M.J."/>
            <person name="Novotny C."/>
            <person name="Magnuson J.K."/>
            <person name="Spatafora J.W."/>
            <person name="Maurice S."/>
            <person name="Pangilinan J."/>
            <person name="Andreopoulos W."/>
            <person name="LaButti K."/>
            <person name="Hundley H."/>
            <person name="Na H."/>
            <person name="Kuo A."/>
            <person name="Barry K."/>
            <person name="Lipzen A."/>
            <person name="Henrissat B."/>
            <person name="Riley R."/>
            <person name="Ahrendt S."/>
            <person name="Nagy L.G."/>
            <person name="Grigoriev I.V."/>
            <person name="Martin F."/>
            <person name="Rosso M.N."/>
        </authorList>
    </citation>
    <scope>NUCLEOTIDE SEQUENCE</scope>
    <source>
        <strain evidence="1">CBS 384.51</strain>
    </source>
</reference>